<evidence type="ECO:0000313" key="2">
    <source>
        <dbReference type="Proteomes" id="UP000001312"/>
    </source>
</evidence>
<dbReference type="RefSeq" id="XP_001598794.1">
    <property type="nucleotide sequence ID" value="XM_001598744.1"/>
</dbReference>
<dbReference type="EMBL" id="CH476621">
    <property type="protein sequence ID" value="EDN91480.1"/>
    <property type="molecule type" value="Genomic_DNA"/>
</dbReference>
<dbReference type="GeneID" id="5495037"/>
<dbReference type="KEGG" id="ssl:SS1G_00883"/>
<accession>A7E6F8</accession>
<proteinExistence type="predicted"/>
<organism evidence="1 2">
    <name type="scientific">Sclerotinia sclerotiorum (strain ATCC 18683 / 1980 / Ss-1)</name>
    <name type="common">White mold</name>
    <name type="synonym">Whetzelinia sclerotiorum</name>
    <dbReference type="NCBI Taxonomy" id="665079"/>
    <lineage>
        <taxon>Eukaryota</taxon>
        <taxon>Fungi</taxon>
        <taxon>Dikarya</taxon>
        <taxon>Ascomycota</taxon>
        <taxon>Pezizomycotina</taxon>
        <taxon>Leotiomycetes</taxon>
        <taxon>Helotiales</taxon>
        <taxon>Sclerotiniaceae</taxon>
        <taxon>Sclerotinia</taxon>
    </lineage>
</organism>
<dbReference type="AlphaFoldDB" id="A7E6F8"/>
<dbReference type="HOGENOM" id="CLU_2039462_0_0_1"/>
<evidence type="ECO:0000313" key="1">
    <source>
        <dbReference type="EMBL" id="EDN91480.1"/>
    </source>
</evidence>
<gene>
    <name evidence="1" type="ORF">SS1G_00883</name>
</gene>
<sequence>MQGLEELEGLASRALRSRRAKGSKLDPLAPFEPRSMKFKISDVDEENTGYKDFEPGIIFVYEAKIRRERNGKYSMRIPNNTVSGTSDEFLGAPTGNCGQYIRPRHYRPLMGHMQNLQSQFL</sequence>
<reference evidence="2" key="1">
    <citation type="journal article" date="2011" name="PLoS Genet.">
        <title>Genomic analysis of the necrotrophic fungal pathogens Sclerotinia sclerotiorum and Botrytis cinerea.</title>
        <authorList>
            <person name="Amselem J."/>
            <person name="Cuomo C.A."/>
            <person name="van Kan J.A."/>
            <person name="Viaud M."/>
            <person name="Benito E.P."/>
            <person name="Couloux A."/>
            <person name="Coutinho P.M."/>
            <person name="de Vries R.P."/>
            <person name="Dyer P.S."/>
            <person name="Fillinger S."/>
            <person name="Fournier E."/>
            <person name="Gout L."/>
            <person name="Hahn M."/>
            <person name="Kohn L."/>
            <person name="Lapalu N."/>
            <person name="Plummer K.M."/>
            <person name="Pradier J.M."/>
            <person name="Quevillon E."/>
            <person name="Sharon A."/>
            <person name="Simon A."/>
            <person name="ten Have A."/>
            <person name="Tudzynski B."/>
            <person name="Tudzynski P."/>
            <person name="Wincker P."/>
            <person name="Andrew M."/>
            <person name="Anthouard V."/>
            <person name="Beever R.E."/>
            <person name="Beffa R."/>
            <person name="Benoit I."/>
            <person name="Bouzid O."/>
            <person name="Brault B."/>
            <person name="Chen Z."/>
            <person name="Choquer M."/>
            <person name="Collemare J."/>
            <person name="Cotton P."/>
            <person name="Danchin E.G."/>
            <person name="Da Silva C."/>
            <person name="Gautier A."/>
            <person name="Giraud C."/>
            <person name="Giraud T."/>
            <person name="Gonzalez C."/>
            <person name="Grossetete S."/>
            <person name="Guldener U."/>
            <person name="Henrissat B."/>
            <person name="Howlett B.J."/>
            <person name="Kodira C."/>
            <person name="Kretschmer M."/>
            <person name="Lappartient A."/>
            <person name="Leroch M."/>
            <person name="Levis C."/>
            <person name="Mauceli E."/>
            <person name="Neuveglise C."/>
            <person name="Oeser B."/>
            <person name="Pearson M."/>
            <person name="Poulain J."/>
            <person name="Poussereau N."/>
            <person name="Quesneville H."/>
            <person name="Rascle C."/>
            <person name="Schumacher J."/>
            <person name="Segurens B."/>
            <person name="Sexton A."/>
            <person name="Silva E."/>
            <person name="Sirven C."/>
            <person name="Soanes D.M."/>
            <person name="Talbot N.J."/>
            <person name="Templeton M."/>
            <person name="Yandava C."/>
            <person name="Yarden O."/>
            <person name="Zeng Q."/>
            <person name="Rollins J.A."/>
            <person name="Lebrun M.H."/>
            <person name="Dickman M."/>
        </authorList>
    </citation>
    <scope>NUCLEOTIDE SEQUENCE [LARGE SCALE GENOMIC DNA]</scope>
    <source>
        <strain evidence="2">ATCC 18683 / 1980 / Ss-1</strain>
    </source>
</reference>
<dbReference type="InParanoid" id="A7E6F8"/>
<name>A7E6F8_SCLS1</name>
<keyword evidence="2" id="KW-1185">Reference proteome</keyword>
<protein>
    <submittedName>
        <fullName evidence="1">Uncharacterized protein</fullName>
    </submittedName>
</protein>
<dbReference type="Proteomes" id="UP000001312">
    <property type="component" value="Unassembled WGS sequence"/>
</dbReference>